<feature type="region of interest" description="Disordered" evidence="1">
    <location>
        <begin position="246"/>
        <end position="289"/>
    </location>
</feature>
<dbReference type="OrthoDB" id="1045432at2"/>
<evidence type="ECO:0000313" key="3">
    <source>
        <dbReference type="Proteomes" id="UP000237798"/>
    </source>
</evidence>
<dbReference type="Pfam" id="PF03837">
    <property type="entry name" value="RecT"/>
    <property type="match status" value="1"/>
</dbReference>
<keyword evidence="3" id="KW-1185">Reference proteome</keyword>
<dbReference type="InterPro" id="IPR004590">
    <property type="entry name" value="ssDNA_annealing_RecT"/>
</dbReference>
<evidence type="ECO:0000313" key="2">
    <source>
        <dbReference type="EMBL" id="PRR85995.1"/>
    </source>
</evidence>
<gene>
    <name evidence="2" type="ORF">CLLU_10230</name>
</gene>
<sequence length="289" mass="32826">MATSQSLKKELTKKEPGKLPKDPFKALVYSASIKKRFEDMLDKQANGFITSLLNLKQEKLKGCDNMTVLGSALKAASLKLPIDPNLGFAWIIPFKNHGKLEAQFQVGYRGFIQMAQRSAQYKKLNVTEIYEGQLKSFNPLTEELELDLDNKQSDAVIGYAAYFRLLNGFEKMVYWSKEKVTAHAKRFSKSFGNGPWKTDFDAMARKTVLKNMLSTWGILSIDMQEAITSDSKIIKTNEDNYEVFDEEAADEPEVNATDVEYMEAEDEEEKGKDRDPYEGTPFAESMDDK</sequence>
<reference evidence="2 3" key="1">
    <citation type="submission" date="2018-03" db="EMBL/GenBank/DDBJ databases">
        <title>Genome sequence of Clostridium luticellarii DSM 29923.</title>
        <authorList>
            <person name="Poehlein A."/>
            <person name="Daniel R."/>
        </authorList>
    </citation>
    <scope>NUCLEOTIDE SEQUENCE [LARGE SCALE GENOMIC DNA]</scope>
    <source>
        <strain evidence="2 3">DSM 29923</strain>
    </source>
</reference>
<name>A0A2T0BQ80_9CLOT</name>
<dbReference type="AlphaFoldDB" id="A0A2T0BQ80"/>
<protein>
    <submittedName>
        <fullName evidence="2">Recombination and repair protein RecT</fullName>
    </submittedName>
</protein>
<dbReference type="Proteomes" id="UP000237798">
    <property type="component" value="Unassembled WGS sequence"/>
</dbReference>
<dbReference type="GO" id="GO:0006259">
    <property type="term" value="P:DNA metabolic process"/>
    <property type="evidence" value="ECO:0007669"/>
    <property type="project" value="InterPro"/>
</dbReference>
<comment type="caution">
    <text evidence="2">The sequence shown here is derived from an EMBL/GenBank/DDBJ whole genome shotgun (WGS) entry which is preliminary data.</text>
</comment>
<dbReference type="RefSeq" id="WP_106008501.1">
    <property type="nucleotide sequence ID" value="NZ_PVXP01000009.1"/>
</dbReference>
<feature type="region of interest" description="Disordered" evidence="1">
    <location>
        <begin position="1"/>
        <end position="20"/>
    </location>
</feature>
<accession>A0A2T0BQ80</accession>
<dbReference type="EMBL" id="PVXP01000009">
    <property type="protein sequence ID" value="PRR85995.1"/>
    <property type="molecule type" value="Genomic_DNA"/>
</dbReference>
<evidence type="ECO:0000256" key="1">
    <source>
        <dbReference type="SAM" id="MobiDB-lite"/>
    </source>
</evidence>
<organism evidence="2 3">
    <name type="scientific">Clostridium luticellarii</name>
    <dbReference type="NCBI Taxonomy" id="1691940"/>
    <lineage>
        <taxon>Bacteria</taxon>
        <taxon>Bacillati</taxon>
        <taxon>Bacillota</taxon>
        <taxon>Clostridia</taxon>
        <taxon>Eubacteriales</taxon>
        <taxon>Clostridiaceae</taxon>
        <taxon>Clostridium</taxon>
    </lineage>
</organism>
<dbReference type="NCBIfam" id="TIGR00616">
    <property type="entry name" value="rect"/>
    <property type="match status" value="1"/>
</dbReference>
<feature type="compositionally biased region" description="Basic and acidic residues" evidence="1">
    <location>
        <begin position="7"/>
        <end position="20"/>
    </location>
</feature>
<dbReference type="GO" id="GO:0003677">
    <property type="term" value="F:DNA binding"/>
    <property type="evidence" value="ECO:0007669"/>
    <property type="project" value="InterPro"/>
</dbReference>
<proteinExistence type="predicted"/>
<dbReference type="InterPro" id="IPR018330">
    <property type="entry name" value="RecT_fam"/>
</dbReference>